<protein>
    <submittedName>
        <fullName evidence="2">Uncharacterized protein</fullName>
    </submittedName>
</protein>
<reference evidence="2 3" key="1">
    <citation type="journal article" date="2016" name="Sci. Rep.">
        <title>The Dendrobium catenatum Lindl. genome sequence provides insights into polysaccharide synthase, floral development and adaptive evolution.</title>
        <authorList>
            <person name="Zhang G.Q."/>
            <person name="Xu Q."/>
            <person name="Bian C."/>
            <person name="Tsai W.C."/>
            <person name="Yeh C.M."/>
            <person name="Liu K.W."/>
            <person name="Yoshida K."/>
            <person name="Zhang L.S."/>
            <person name="Chang S.B."/>
            <person name="Chen F."/>
            <person name="Shi Y."/>
            <person name="Su Y.Y."/>
            <person name="Zhang Y.Q."/>
            <person name="Chen L.J."/>
            <person name="Yin Y."/>
            <person name="Lin M."/>
            <person name="Huang H."/>
            <person name="Deng H."/>
            <person name="Wang Z.W."/>
            <person name="Zhu S.L."/>
            <person name="Zhao X."/>
            <person name="Deng C."/>
            <person name="Niu S.C."/>
            <person name="Huang J."/>
            <person name="Wang M."/>
            <person name="Liu G.H."/>
            <person name="Yang H.J."/>
            <person name="Xiao X.J."/>
            <person name="Hsiao Y.Y."/>
            <person name="Wu W.L."/>
            <person name="Chen Y.Y."/>
            <person name="Mitsuda N."/>
            <person name="Ohme-Takagi M."/>
            <person name="Luo Y.B."/>
            <person name="Van de Peer Y."/>
            <person name="Liu Z.J."/>
        </authorList>
    </citation>
    <scope>NUCLEOTIDE SEQUENCE [LARGE SCALE GENOMIC DNA]</scope>
    <source>
        <tissue evidence="2">The whole plant</tissue>
    </source>
</reference>
<sequence length="115" mass="12557">MVPSSGPSWSLVYLNRGGSRPNLTEGSLSAAMGFFVQGDLVDLRIWPDKRTGESYLHFQRAPLLASDQNVVTSDPLGMSPKETLRQKGNVGDGTESNNNEGDRRSAREGESYPRS</sequence>
<evidence type="ECO:0000256" key="1">
    <source>
        <dbReference type="SAM" id="MobiDB-lite"/>
    </source>
</evidence>
<name>A0A2I0W977_9ASPA</name>
<evidence type="ECO:0000313" key="3">
    <source>
        <dbReference type="Proteomes" id="UP000233837"/>
    </source>
</evidence>
<keyword evidence="3" id="KW-1185">Reference proteome</keyword>
<dbReference type="Proteomes" id="UP000233837">
    <property type="component" value="Unassembled WGS sequence"/>
</dbReference>
<evidence type="ECO:0000313" key="2">
    <source>
        <dbReference type="EMBL" id="PKU72214.1"/>
    </source>
</evidence>
<accession>A0A2I0W977</accession>
<proteinExistence type="predicted"/>
<feature type="compositionally biased region" description="Basic and acidic residues" evidence="1">
    <location>
        <begin position="100"/>
        <end position="115"/>
    </location>
</feature>
<organism evidence="2 3">
    <name type="scientific">Dendrobium catenatum</name>
    <dbReference type="NCBI Taxonomy" id="906689"/>
    <lineage>
        <taxon>Eukaryota</taxon>
        <taxon>Viridiplantae</taxon>
        <taxon>Streptophyta</taxon>
        <taxon>Embryophyta</taxon>
        <taxon>Tracheophyta</taxon>
        <taxon>Spermatophyta</taxon>
        <taxon>Magnoliopsida</taxon>
        <taxon>Liliopsida</taxon>
        <taxon>Asparagales</taxon>
        <taxon>Orchidaceae</taxon>
        <taxon>Epidendroideae</taxon>
        <taxon>Malaxideae</taxon>
        <taxon>Dendrobiinae</taxon>
        <taxon>Dendrobium</taxon>
    </lineage>
</organism>
<gene>
    <name evidence="2" type="ORF">MA16_Dca006807</name>
</gene>
<feature type="region of interest" description="Disordered" evidence="1">
    <location>
        <begin position="67"/>
        <end position="115"/>
    </location>
</feature>
<dbReference type="EMBL" id="KZ502843">
    <property type="protein sequence ID" value="PKU72214.1"/>
    <property type="molecule type" value="Genomic_DNA"/>
</dbReference>
<reference evidence="2 3" key="2">
    <citation type="journal article" date="2017" name="Nature">
        <title>The Apostasia genome and the evolution of orchids.</title>
        <authorList>
            <person name="Zhang G.Q."/>
            <person name="Liu K.W."/>
            <person name="Li Z."/>
            <person name="Lohaus R."/>
            <person name="Hsiao Y.Y."/>
            <person name="Niu S.C."/>
            <person name="Wang J.Y."/>
            <person name="Lin Y.C."/>
            <person name="Xu Q."/>
            <person name="Chen L.J."/>
            <person name="Yoshida K."/>
            <person name="Fujiwara S."/>
            <person name="Wang Z.W."/>
            <person name="Zhang Y.Q."/>
            <person name="Mitsuda N."/>
            <person name="Wang M."/>
            <person name="Liu G.H."/>
            <person name="Pecoraro L."/>
            <person name="Huang H.X."/>
            <person name="Xiao X.J."/>
            <person name="Lin M."/>
            <person name="Wu X.Y."/>
            <person name="Wu W.L."/>
            <person name="Chen Y.Y."/>
            <person name="Chang S.B."/>
            <person name="Sakamoto S."/>
            <person name="Ohme-Takagi M."/>
            <person name="Yagi M."/>
            <person name="Zeng S.J."/>
            <person name="Shen C.Y."/>
            <person name="Yeh C.M."/>
            <person name="Luo Y.B."/>
            <person name="Tsai W.C."/>
            <person name="Van de Peer Y."/>
            <person name="Liu Z.J."/>
        </authorList>
    </citation>
    <scope>NUCLEOTIDE SEQUENCE [LARGE SCALE GENOMIC DNA]</scope>
    <source>
        <tissue evidence="2">The whole plant</tissue>
    </source>
</reference>
<dbReference type="AlphaFoldDB" id="A0A2I0W977"/>